<name>A0AAQ0YWI6_XANPE</name>
<evidence type="ECO:0000313" key="7">
    <source>
        <dbReference type="EMBL" id="KLC02460.1"/>
    </source>
</evidence>
<dbReference type="GO" id="GO:0003677">
    <property type="term" value="F:DNA binding"/>
    <property type="evidence" value="ECO:0007669"/>
    <property type="project" value="UniProtKB-KW"/>
</dbReference>
<dbReference type="Proteomes" id="UP000035369">
    <property type="component" value="Unassembled WGS sequence"/>
</dbReference>
<dbReference type="Proteomes" id="UP000289372">
    <property type="component" value="Unassembled WGS sequence"/>
</dbReference>
<evidence type="ECO:0000256" key="2">
    <source>
        <dbReference type="ARBA" id="ARBA00022578"/>
    </source>
</evidence>
<dbReference type="EMBL" id="JZUY01000049">
    <property type="protein sequence ID" value="KLC02460.1"/>
    <property type="molecule type" value="Genomic_DNA"/>
</dbReference>
<keyword evidence="9" id="KW-1185">Reference proteome</keyword>
<dbReference type="Pfam" id="PF01526">
    <property type="entry name" value="DDE_Tnp_Tn3"/>
    <property type="match status" value="1"/>
</dbReference>
<evidence type="ECO:0000313" key="8">
    <source>
        <dbReference type="EMBL" id="RXD54487.1"/>
    </source>
</evidence>
<dbReference type="GO" id="GO:0006313">
    <property type="term" value="P:DNA transposition"/>
    <property type="evidence" value="ECO:0007669"/>
    <property type="project" value="InterPro"/>
</dbReference>
<evidence type="ECO:0000256" key="3">
    <source>
        <dbReference type="ARBA" id="ARBA00023125"/>
    </source>
</evidence>
<dbReference type="InterPro" id="IPR047653">
    <property type="entry name" value="Tn3-like_transpos"/>
</dbReference>
<feature type="domain" description="DUF4158" evidence="6">
    <location>
        <begin position="6"/>
        <end position="168"/>
    </location>
</feature>
<evidence type="ECO:0000259" key="6">
    <source>
        <dbReference type="Pfam" id="PF13700"/>
    </source>
</evidence>
<dbReference type="Pfam" id="PF13700">
    <property type="entry name" value="DUF4158"/>
    <property type="match status" value="1"/>
</dbReference>
<dbReference type="InterPro" id="IPR002513">
    <property type="entry name" value="Tn3_Tnp_DDE_dom"/>
</dbReference>
<reference evidence="7 9" key="1">
    <citation type="submission" date="2015-02" db="EMBL/GenBank/DDBJ databases">
        <title>Whole genome sequencing of multiple isolates of three species of pepper and tomato-infecting xanthomonads reveals genetic diversity in field strains and pinpoints effectors responsible for host specificity.</title>
        <authorList>
            <person name="Schwartz A."/>
            <person name="Dahlbeck D."/>
            <person name="Staskawicz B."/>
            <person name="Bart R."/>
            <person name="Potnis N."/>
            <person name="Minsavage G."/>
            <person name="Timilsina S."/>
            <person name="Goss E."/>
            <person name="Jones J."/>
            <person name="Vallad G."/>
            <person name="Barak J."/>
            <person name="Miller S."/>
            <person name="Ritchie D."/>
            <person name="Martins J.Jr."/>
            <person name="Patane J.S."/>
            <person name="Setubal J.C."/>
        </authorList>
    </citation>
    <scope>NUCLEOTIDE SEQUENCE [LARGE SCALE GENOMIC DNA]</scope>
    <source>
        <strain evidence="7 9">Xp3-15</strain>
    </source>
</reference>
<organism evidence="8 10">
    <name type="scientific">Xanthomonas perforans</name>
    <dbReference type="NCBI Taxonomy" id="442694"/>
    <lineage>
        <taxon>Bacteria</taxon>
        <taxon>Pseudomonadati</taxon>
        <taxon>Pseudomonadota</taxon>
        <taxon>Gammaproteobacteria</taxon>
        <taxon>Lysobacterales</taxon>
        <taxon>Lysobacteraceae</taxon>
        <taxon>Xanthomonas</taxon>
    </lineage>
</organism>
<dbReference type="GO" id="GO:0004803">
    <property type="term" value="F:transposase activity"/>
    <property type="evidence" value="ECO:0007669"/>
    <property type="project" value="InterPro"/>
</dbReference>
<comment type="caution">
    <text evidence="8">The sequence shown here is derived from an EMBL/GenBank/DDBJ whole genome shotgun (WGS) entry which is preliminary data.</text>
</comment>
<sequence length="1005" mass="114205">MATLHETAYPRLKPDPTAKELDEIYTPSGGEVRLARSMATQPTTQLAVLIHLKMFQRLGYFVILADVPERIRQHIAQAAGLRRALSIRDLNRYDVSGAKRAHMARLRKFLRVRPLDVSGREWLATVAQAAAQTKHVIADIINVLLEELVHHRFELPGFSTLEKIAVQAREQVHEQYYRSINEALTAPAKSLIKELLAAPANATYTGWNALKREPKRPTNKEVRFYLQHIQRLQHLAQQLPAVDIPVPKLKQFRAMARALDASELAELKPAKRYALATIFIRSQYAKTLDDAADLYIRLMQNLENTAQQRLLAYQVEHGKRADTLIAQLKEILQAYQIDGTDTQRVDAIGLSLVADISTLLAECDEHMAYAGRNYLPFLIQPYSVVRPLLFNCLEIMQLRSTSQDAGMERMIAALLSLRGQRRDMIEASSIGLDVEKDLGWLSVNWRRHVFGRKADSLGPGWVHRKYFELAVLAQIKDELKSGDLFIPHGERYDDYREQLVDEATFAQELEAYGEVSGLATEASEFVRHLQQELSSLADTVDARFPENVHADVVDGRLVLRKLQRPEISSAIATVDALITERLPAMSIVDVLIDAAQWLKLHRHFRPIAGTNARVDDLMRRVITTLFCYGCNLGPTQTARSIKGFSRRQISWLNLKYVTEDTLDKAIVQVINTFNKFDLPGYWGSGKSASADGTKWSMYEQNLLSEYHIRYGGYGGIGYYHVSDKYVALFSHFIPCGVHEAIYILDGLLANTSDIQPEIVHGDTQAQSYPVFGLSYLLGIQLMPRIRNIKDLTFFRAEAGRPYKNIQALFGDSIDWGLIETHLHDMLRVTVSIKLGKITASTILRRLGTYSRKNKLYFAFRELGKVIRTLFLLRYIDDVDMRRTIQAATNKSEEFNGFVKWVFFGGEGIIAENVLHEQRKVVKYNQLVANMIILHNVDQMTRTLASLQEEGMELNPEVLGGLSPYRTSHINRFGDYTLDLERKVAPLQFTEIVLEPHWTQIAEPRG</sequence>
<evidence type="ECO:0000313" key="10">
    <source>
        <dbReference type="Proteomes" id="UP000289372"/>
    </source>
</evidence>
<keyword evidence="2" id="KW-0815">Transposition</keyword>
<gene>
    <name evidence="8" type="ORF">DB769_08870</name>
    <name evidence="7" type="ORF">XP315_20040</name>
</gene>
<keyword evidence="4" id="KW-0233">DNA recombination</keyword>
<dbReference type="RefSeq" id="WP_046933271.1">
    <property type="nucleotide sequence ID" value="NZ_CP116312.1"/>
</dbReference>
<evidence type="ECO:0000256" key="4">
    <source>
        <dbReference type="ARBA" id="ARBA00023172"/>
    </source>
</evidence>
<reference evidence="8 10" key="2">
    <citation type="submission" date="2018-02" db="EMBL/GenBank/DDBJ databases">
        <title>Characterization of Xanthomonas diversity in transplant houses and field plants.</title>
        <authorList>
            <person name="Abrahamian P."/>
            <person name="Timilsina S."/>
            <person name="Minsavage G.V."/>
            <person name="Goss E.M."/>
            <person name="Jones J.B."/>
            <person name="Vallad G.E."/>
        </authorList>
    </citation>
    <scope>NUCLEOTIDE SEQUENCE [LARGE SCALE GENOMIC DNA]</scope>
    <source>
        <strain evidence="8 10">GEV2132</strain>
    </source>
</reference>
<dbReference type="NCBIfam" id="NF033527">
    <property type="entry name" value="transpos_Tn3"/>
    <property type="match status" value="1"/>
</dbReference>
<feature type="domain" description="Tn3 transposase DDE" evidence="5">
    <location>
        <begin position="589"/>
        <end position="975"/>
    </location>
</feature>
<dbReference type="InterPro" id="IPR025296">
    <property type="entry name" value="DUF4158"/>
</dbReference>
<comment type="similarity">
    <text evidence="1">Belongs to the transposase 7 family.</text>
</comment>
<proteinExistence type="inferred from homology"/>
<evidence type="ECO:0000313" key="9">
    <source>
        <dbReference type="Proteomes" id="UP000035369"/>
    </source>
</evidence>
<dbReference type="AlphaFoldDB" id="A0AAQ0YWI6"/>
<dbReference type="EMBL" id="PUUL01000044">
    <property type="protein sequence ID" value="RXD54487.1"/>
    <property type="molecule type" value="Genomic_DNA"/>
</dbReference>
<evidence type="ECO:0000259" key="5">
    <source>
        <dbReference type="Pfam" id="PF01526"/>
    </source>
</evidence>
<accession>A0AAQ0YWI6</accession>
<evidence type="ECO:0000256" key="1">
    <source>
        <dbReference type="ARBA" id="ARBA00009402"/>
    </source>
</evidence>
<protein>
    <submittedName>
        <fullName evidence="7 8">Transposase</fullName>
    </submittedName>
</protein>
<keyword evidence="3" id="KW-0238">DNA-binding</keyword>